<accession>A0ABP8MKF2</accession>
<keyword evidence="2" id="KW-1185">Reference proteome</keyword>
<gene>
    <name evidence="1" type="ORF">GCM10023156_18170</name>
</gene>
<comment type="caution">
    <text evidence="1">The sequence shown here is derived from an EMBL/GenBank/DDBJ whole genome shotgun (WGS) entry which is preliminary data.</text>
</comment>
<dbReference type="EMBL" id="BAABGA010000022">
    <property type="protein sequence ID" value="GAA4451059.1"/>
    <property type="molecule type" value="Genomic_DNA"/>
</dbReference>
<sequence>MTRVTGFGSAENLVFRPLIRQASRPRFTVTLGARNAVNAVSNALLLRFVRVKTVHDFATDR</sequence>
<proteinExistence type="predicted"/>
<protein>
    <submittedName>
        <fullName evidence="1">Uncharacterized protein</fullName>
    </submittedName>
</protein>
<reference evidence="2" key="1">
    <citation type="journal article" date="2019" name="Int. J. Syst. Evol. Microbiol.">
        <title>The Global Catalogue of Microorganisms (GCM) 10K type strain sequencing project: providing services to taxonomists for standard genome sequencing and annotation.</title>
        <authorList>
            <consortium name="The Broad Institute Genomics Platform"/>
            <consortium name="The Broad Institute Genome Sequencing Center for Infectious Disease"/>
            <person name="Wu L."/>
            <person name="Ma J."/>
        </authorList>
    </citation>
    <scope>NUCLEOTIDE SEQUENCE [LARGE SCALE GENOMIC DNA]</scope>
    <source>
        <strain evidence="2">JCM 17759</strain>
    </source>
</reference>
<evidence type="ECO:0000313" key="1">
    <source>
        <dbReference type="EMBL" id="GAA4451059.1"/>
    </source>
</evidence>
<dbReference type="Proteomes" id="UP001500840">
    <property type="component" value="Unassembled WGS sequence"/>
</dbReference>
<name>A0ABP8MKF2_9BACT</name>
<evidence type="ECO:0000313" key="2">
    <source>
        <dbReference type="Proteomes" id="UP001500840"/>
    </source>
</evidence>
<organism evidence="1 2">
    <name type="scientific">Novipirellula rosea</name>
    <dbReference type="NCBI Taxonomy" id="1031540"/>
    <lineage>
        <taxon>Bacteria</taxon>
        <taxon>Pseudomonadati</taxon>
        <taxon>Planctomycetota</taxon>
        <taxon>Planctomycetia</taxon>
        <taxon>Pirellulales</taxon>
        <taxon>Pirellulaceae</taxon>
        <taxon>Novipirellula</taxon>
    </lineage>
</organism>